<keyword evidence="3" id="KW-1185">Reference proteome</keyword>
<protein>
    <recommendedName>
        <fullName evidence="4">Fibronectin type-III domain-containing protein</fullName>
    </recommendedName>
</protein>
<evidence type="ECO:0000313" key="3">
    <source>
        <dbReference type="Proteomes" id="UP000005753"/>
    </source>
</evidence>
<evidence type="ECO:0000313" key="2">
    <source>
        <dbReference type="EMBL" id="EIM58479.1"/>
    </source>
</evidence>
<dbReference type="OrthoDB" id="9779098at2"/>
<reference evidence="2 3" key="1">
    <citation type="submission" date="2010-08" db="EMBL/GenBank/DDBJ databases">
        <authorList>
            <consortium name="US DOE Joint Genome Institute (JGI-PGF)"/>
            <person name="Lucas S."/>
            <person name="Copeland A."/>
            <person name="Lapidus A."/>
            <person name="Cheng J.-F."/>
            <person name="Bruce D."/>
            <person name="Goodwin L."/>
            <person name="Pitluck S."/>
            <person name="Land M.L."/>
            <person name="Hauser L."/>
            <person name="Chang Y.-J."/>
            <person name="Anderson I.J."/>
            <person name="Johnson E."/>
            <person name="Mulhopadhyay B."/>
            <person name="Kyrpides N."/>
            <person name="Woyke T.J."/>
        </authorList>
    </citation>
    <scope>NUCLEOTIDE SEQUENCE [LARGE SCALE GENOMIC DNA]</scope>
    <source>
        <strain evidence="2 3">6</strain>
    </source>
</reference>
<evidence type="ECO:0000256" key="1">
    <source>
        <dbReference type="SAM" id="SignalP"/>
    </source>
</evidence>
<dbReference type="eggNOG" id="ENOG5031V08">
    <property type="taxonomic scope" value="Bacteria"/>
</dbReference>
<evidence type="ECO:0008006" key="4">
    <source>
        <dbReference type="Google" id="ProtNLM"/>
    </source>
</evidence>
<keyword evidence="1" id="KW-0732">Signal</keyword>
<feature type="chain" id="PRO_5038682209" description="Fibronectin type-III domain-containing protein" evidence="1">
    <location>
        <begin position="20"/>
        <end position="360"/>
    </location>
</feature>
<gene>
    <name evidence="2" type="ORF">EubceDRAFT1_2779</name>
</gene>
<sequence length="360" mass="41063">MKKLMIIAILAGLTVNMCACGKETKASADVSTSRVEQVTASSGEEAYRNIQSPTYAPLVAPEIEDGVTREGDDCVEVYFEWEAVDEADGYEVFVQQKDHGADKFSDDDAVVEETDETSYVISTQDAMDYEIMVRAYKDSDDGKIYSVWSLKATGTSYDEELLTKARTDYSLYDDVIEKVSDVKRRIANGDDIDYTERDNLDISVLFYQPTDGYDPFGYTRRDLDGDGVEELILGYNSASGDEYFSNLILDLYTIRDGQLIHVFDGWERNRYYLTTDGMIENQGADSFDCSKWTYYTYENGEITPFETVFTEGEGELRSNIHWYYSQGMEPYKDYSNEISDYEGRSVTTKYVHQSLDFTPF</sequence>
<dbReference type="STRING" id="633697.EubceDRAFT1_2779"/>
<dbReference type="EMBL" id="CM001487">
    <property type="protein sequence ID" value="EIM58479.1"/>
    <property type="molecule type" value="Genomic_DNA"/>
</dbReference>
<feature type="signal peptide" evidence="1">
    <location>
        <begin position="1"/>
        <end position="19"/>
    </location>
</feature>
<dbReference type="Proteomes" id="UP000005753">
    <property type="component" value="Chromosome"/>
</dbReference>
<reference evidence="2 3" key="2">
    <citation type="submission" date="2012-02" db="EMBL/GenBank/DDBJ databases">
        <title>Improved High-Quality Draft sequence of Eubacterium cellulosolvens 6.</title>
        <authorList>
            <consortium name="US DOE Joint Genome Institute"/>
            <person name="Lucas S."/>
            <person name="Han J."/>
            <person name="Lapidus A."/>
            <person name="Cheng J.-F."/>
            <person name="Goodwin L."/>
            <person name="Pitluck S."/>
            <person name="Peters L."/>
            <person name="Mikhailova N."/>
            <person name="Gu W."/>
            <person name="Detter J.C."/>
            <person name="Han C."/>
            <person name="Tapia R."/>
            <person name="Land M."/>
            <person name="Hauser L."/>
            <person name="Kyrpides N."/>
            <person name="Ivanova N."/>
            <person name="Pagani I."/>
            <person name="Johnson E."/>
            <person name="Mukhopadhyay B."/>
            <person name="Anderson I."/>
            <person name="Woyke T."/>
        </authorList>
    </citation>
    <scope>NUCLEOTIDE SEQUENCE [LARGE SCALE GENOMIC DNA]</scope>
    <source>
        <strain evidence="2 3">6</strain>
    </source>
</reference>
<accession>I5AXF6</accession>
<proteinExistence type="predicted"/>
<name>I5AXF6_EUBC6</name>
<dbReference type="AlphaFoldDB" id="I5AXF6"/>
<dbReference type="HOGENOM" id="CLU_768918_0_0_9"/>
<organism evidence="2 3">
    <name type="scientific">Eubacterium cellulosolvens (strain ATCC 43171 / JCM 9499 / 6)</name>
    <name type="common">Cillobacterium cellulosolvens</name>
    <dbReference type="NCBI Taxonomy" id="633697"/>
    <lineage>
        <taxon>Bacteria</taxon>
        <taxon>Bacillati</taxon>
        <taxon>Bacillota</taxon>
        <taxon>Clostridia</taxon>
        <taxon>Eubacteriales</taxon>
        <taxon>Eubacteriaceae</taxon>
        <taxon>Eubacterium</taxon>
    </lineage>
</organism>